<dbReference type="SMART" id="SM00185">
    <property type="entry name" value="ARM"/>
    <property type="match status" value="6"/>
</dbReference>
<proteinExistence type="inferred from homology"/>
<evidence type="ECO:0000256" key="1">
    <source>
        <dbReference type="ARBA" id="ARBA00010553"/>
    </source>
</evidence>
<feature type="non-terminal residue" evidence="5">
    <location>
        <position position="832"/>
    </location>
</feature>
<feature type="region of interest" description="Disordered" evidence="3">
    <location>
        <begin position="459"/>
        <end position="543"/>
    </location>
</feature>
<dbReference type="PANTHER" id="PTHR46241:SF1">
    <property type="entry name" value="OUTER DYNEIN ARM-DOCKING COMPLEX SUBUNIT 2"/>
    <property type="match status" value="1"/>
</dbReference>
<comment type="caution">
    <text evidence="5">The sequence shown here is derived from an EMBL/GenBank/DDBJ whole genome shotgun (WGS) entry which is preliminary data.</text>
</comment>
<evidence type="ECO:0000313" key="6">
    <source>
        <dbReference type="Proteomes" id="UP001211065"/>
    </source>
</evidence>
<accession>A0AAD5TUJ3</accession>
<feature type="repeat" description="ARM" evidence="2">
    <location>
        <begin position="633"/>
        <end position="675"/>
    </location>
</feature>
<dbReference type="InterPro" id="IPR006911">
    <property type="entry name" value="ARM-rpt_dom"/>
</dbReference>
<comment type="similarity">
    <text evidence="1">Belongs to the eutherian X-chromosome-specific Armcx family.</text>
</comment>
<dbReference type="Gene3D" id="1.25.10.10">
    <property type="entry name" value="Leucine-rich Repeat Variant"/>
    <property type="match status" value="2"/>
</dbReference>
<dbReference type="AlphaFoldDB" id="A0AAD5TUJ3"/>
<evidence type="ECO:0000256" key="3">
    <source>
        <dbReference type="SAM" id="MobiDB-lite"/>
    </source>
</evidence>
<sequence>MGNSLATRIESTNSTLDLNATAENVAESNNESNQKTIHTSLINFDILYDFIKILEKFCIEHHVEAKTEFKRPLEWSSPFLRPNLFNSGSVSSGTANNGNSTSNTQSNWIVSNQKGTNKSVVSSTALKSDGKPFFQLIQQSIPSTKNANNSSSIFLARVDNFDQLNKVLKLADEHKLSELQALIQVNRDGISTILGLPSGTFSNNEVDPLVIAFEALNKDTNPKKIEQNQKLYKLSLILNSYDLQLMKTAVNVLEREKFIDVQKVSEELEMLKAFCGKDQKCALQSIDWESAPPWRQVFGEICYVEVRPMDKDHIVITATKNGFFINKGYLLDEKGNERLNYEALDDSPVKPTLTDLLKSYSPHFFNTIDKQEYLYHPDENLISNIGGAVAAEGSTAHDVLLHDGNLTEDEHEQGEETGTKKNERRQTLIVKKKNKSLSKKSMTEPSLKWRALTLNSEEAELKQKKSAKSKMSADQKVRHRNSNAMGNSDEKSAAGGINGRKNSDDKKNGLNKMNGHNFEEEYSHSESELSSEEELTEKRQETSEFPAEYYQIQKLVKYLRCGNQTATIIAICSLLDFDLSNEYNQSAIRDVGGLDTIVNLLDTNDPKCKIGALKILKEISKNVQIRSAISDLDGMQPLVELLKDPNEELKCLAAETIAHCAKNSRNRRSVRKYGGIKKLVRLLKVDPGTNEEKVAISGALALSTCSKSAKNKEAIRAVGSIPLLANLLKSQNESILIPVVGILQECASDENYRVAIRSSGMIKFLVENLASKNEELQTHCASAIFKCAEDDDTRNLVRKYEGLTPLVNLLDNLGNKELLVAATGAVWKCAQN</sequence>
<dbReference type="InterPro" id="IPR016024">
    <property type="entry name" value="ARM-type_fold"/>
</dbReference>
<dbReference type="SUPFAM" id="SSF103107">
    <property type="entry name" value="Hypothetical protein c14orf129, hspc210"/>
    <property type="match status" value="1"/>
</dbReference>
<protein>
    <submittedName>
        <fullName evidence="5">Armadillo repeat-containing protein 4</fullName>
    </submittedName>
</protein>
<dbReference type="InterPro" id="IPR011989">
    <property type="entry name" value="ARM-like"/>
</dbReference>
<feature type="compositionally biased region" description="Basic and acidic residues" evidence="3">
    <location>
        <begin position="517"/>
        <end position="527"/>
    </location>
</feature>
<dbReference type="PANTHER" id="PTHR46241">
    <property type="entry name" value="ARMADILLO REPEAT-CONTAINING PROTEIN 4 ARMC4"/>
    <property type="match status" value="1"/>
</dbReference>
<feature type="domain" description="Armadillo repeat-containing" evidence="4">
    <location>
        <begin position="551"/>
        <end position="625"/>
    </location>
</feature>
<dbReference type="PROSITE" id="PS50176">
    <property type="entry name" value="ARM_REPEAT"/>
    <property type="match status" value="2"/>
</dbReference>
<dbReference type="Pfam" id="PF04826">
    <property type="entry name" value="Arm_2"/>
    <property type="match status" value="1"/>
</dbReference>
<feature type="repeat" description="ARM" evidence="2">
    <location>
        <begin position="719"/>
        <end position="761"/>
    </location>
</feature>
<evidence type="ECO:0000259" key="4">
    <source>
        <dbReference type="Pfam" id="PF04826"/>
    </source>
</evidence>
<gene>
    <name evidence="5" type="primary">ARMC4</name>
    <name evidence="5" type="ORF">HK099_001164</name>
</gene>
<dbReference type="Proteomes" id="UP001211065">
    <property type="component" value="Unassembled WGS sequence"/>
</dbReference>
<dbReference type="SUPFAM" id="SSF48371">
    <property type="entry name" value="ARM repeat"/>
    <property type="match status" value="1"/>
</dbReference>
<name>A0AAD5TUJ3_9FUNG</name>
<dbReference type="InterPro" id="IPR023231">
    <property type="entry name" value="GSKIP_dom_sf"/>
</dbReference>
<organism evidence="5 6">
    <name type="scientific">Clydaea vesicula</name>
    <dbReference type="NCBI Taxonomy" id="447962"/>
    <lineage>
        <taxon>Eukaryota</taxon>
        <taxon>Fungi</taxon>
        <taxon>Fungi incertae sedis</taxon>
        <taxon>Chytridiomycota</taxon>
        <taxon>Chytridiomycota incertae sedis</taxon>
        <taxon>Chytridiomycetes</taxon>
        <taxon>Lobulomycetales</taxon>
        <taxon>Lobulomycetaceae</taxon>
        <taxon>Clydaea</taxon>
    </lineage>
</organism>
<feature type="region of interest" description="Disordered" evidence="3">
    <location>
        <begin position="408"/>
        <end position="444"/>
    </location>
</feature>
<dbReference type="EMBL" id="JADGJW010001301">
    <property type="protein sequence ID" value="KAJ3204431.1"/>
    <property type="molecule type" value="Genomic_DNA"/>
</dbReference>
<keyword evidence="6" id="KW-1185">Reference proteome</keyword>
<reference evidence="5" key="1">
    <citation type="submission" date="2020-05" db="EMBL/GenBank/DDBJ databases">
        <title>Phylogenomic resolution of chytrid fungi.</title>
        <authorList>
            <person name="Stajich J.E."/>
            <person name="Amses K."/>
            <person name="Simmons R."/>
            <person name="Seto K."/>
            <person name="Myers J."/>
            <person name="Bonds A."/>
            <person name="Quandt C.A."/>
            <person name="Barry K."/>
            <person name="Liu P."/>
            <person name="Grigoriev I."/>
            <person name="Longcore J.E."/>
            <person name="James T.Y."/>
        </authorList>
    </citation>
    <scope>NUCLEOTIDE SEQUENCE</scope>
    <source>
        <strain evidence="5">JEL0476</strain>
    </source>
</reference>
<evidence type="ECO:0000256" key="2">
    <source>
        <dbReference type="PROSITE-ProRule" id="PRU00259"/>
    </source>
</evidence>
<dbReference type="InterPro" id="IPR000225">
    <property type="entry name" value="Armadillo"/>
</dbReference>
<feature type="compositionally biased region" description="Basic and acidic residues" evidence="3">
    <location>
        <begin position="417"/>
        <end position="426"/>
    </location>
</feature>
<evidence type="ECO:0000313" key="5">
    <source>
        <dbReference type="EMBL" id="KAJ3204431.1"/>
    </source>
</evidence>